<dbReference type="SUPFAM" id="SSF160719">
    <property type="entry name" value="gpW/gp25-like"/>
    <property type="match status" value="1"/>
</dbReference>
<organism evidence="2">
    <name type="scientific">Ackermannviridae sp. ctUml7</name>
    <dbReference type="NCBI Taxonomy" id="2825753"/>
    <lineage>
        <taxon>Viruses</taxon>
        <taxon>Duplodnaviria</taxon>
        <taxon>Heunggongvirae</taxon>
        <taxon>Uroviricota</taxon>
        <taxon>Caudoviricetes</taxon>
        <taxon>Pantevenvirales</taxon>
        <taxon>Ackermannviridae</taxon>
    </lineage>
</organism>
<feature type="domain" description="IraD/Gp25-like" evidence="1">
    <location>
        <begin position="32"/>
        <end position="111"/>
    </location>
</feature>
<accession>A0A8S5V9K4</accession>
<reference evidence="2" key="1">
    <citation type="journal article" date="2021" name="Proc. Natl. Acad. Sci. U.S.A.">
        <title>A Catalog of Tens of Thousands of Viruses from Human Metagenomes Reveals Hidden Associations with Chronic Diseases.</title>
        <authorList>
            <person name="Tisza M.J."/>
            <person name="Buck C.B."/>
        </authorList>
    </citation>
    <scope>NUCLEOTIDE SEQUENCE</scope>
    <source>
        <strain evidence="2">CtUml7</strain>
    </source>
</reference>
<sequence length="120" mass="13615">MSTRNIVGLCFPITFTENSSGEVRPQLKTTNQVLRSSINNILMFPLNKRPYQPGFGTGLYQTLKEPDDLVLEALIKKTVIDKIVQLENRCEVDVVEYSRRQDGTININISFVTPLNQNTL</sequence>
<evidence type="ECO:0000259" key="1">
    <source>
        <dbReference type="Pfam" id="PF04965"/>
    </source>
</evidence>
<dbReference type="InterPro" id="IPR007048">
    <property type="entry name" value="IraD/Gp25-like"/>
</dbReference>
<dbReference type="Gene3D" id="3.10.450.40">
    <property type="match status" value="1"/>
</dbReference>
<name>A0A8S5V9K4_9CAUD</name>
<dbReference type="Pfam" id="PF04965">
    <property type="entry name" value="GPW_gp25"/>
    <property type="match status" value="1"/>
</dbReference>
<proteinExistence type="predicted"/>
<dbReference type="EMBL" id="BK016230">
    <property type="protein sequence ID" value="DAG03396.1"/>
    <property type="molecule type" value="Genomic_DNA"/>
</dbReference>
<protein>
    <submittedName>
        <fullName evidence="2">Baseplate wedge protein</fullName>
    </submittedName>
</protein>
<evidence type="ECO:0000313" key="2">
    <source>
        <dbReference type="EMBL" id="DAG03396.1"/>
    </source>
</evidence>